<evidence type="ECO:0000313" key="2">
    <source>
        <dbReference type="EMBL" id="OWQ98907.1"/>
    </source>
</evidence>
<dbReference type="RefSeq" id="WP_088439469.1">
    <property type="nucleotide sequence ID" value="NZ_BMMC01000024.1"/>
</dbReference>
<dbReference type="AlphaFoldDB" id="A0A246K1R7"/>
<proteinExistence type="predicted"/>
<keyword evidence="1" id="KW-0812">Transmembrane</keyword>
<feature type="transmembrane region" description="Helical" evidence="1">
    <location>
        <begin position="44"/>
        <end position="67"/>
    </location>
</feature>
<accession>A0A246K1R7</accession>
<evidence type="ECO:0000313" key="3">
    <source>
        <dbReference type="Proteomes" id="UP000197361"/>
    </source>
</evidence>
<sequence>MSGPQNTLLLVSGLLKVGTTLLILLMFAKLGWDVASGRNVEIPPVLLIAIGATLAAQLAAWAGWRFASRRQTEDRGR</sequence>
<dbReference type="EMBL" id="NISK01000001">
    <property type="protein sequence ID" value="OWQ98907.1"/>
    <property type="molecule type" value="Genomic_DNA"/>
</dbReference>
<name>A0A246K1R7_9SPHN</name>
<keyword evidence="1" id="KW-0472">Membrane</keyword>
<evidence type="ECO:0000256" key="1">
    <source>
        <dbReference type="SAM" id="Phobius"/>
    </source>
</evidence>
<dbReference type="Proteomes" id="UP000197361">
    <property type="component" value="Unassembled WGS sequence"/>
</dbReference>
<protein>
    <submittedName>
        <fullName evidence="2">Uncharacterized protein</fullName>
    </submittedName>
</protein>
<reference evidence="2 3" key="1">
    <citation type="journal article" date="2010" name="Int. J. Syst. Evol. Microbiol.">
        <title>Sphingopyxis bauzanensis sp. nov., a psychrophilic bacterium isolated from soil.</title>
        <authorList>
            <person name="Zhang D.C."/>
            <person name="Liu H.C."/>
            <person name="Xin Y.H."/>
            <person name="Zhou Y.G."/>
            <person name="Schinner F."/>
            <person name="Margesin R."/>
        </authorList>
    </citation>
    <scope>NUCLEOTIDE SEQUENCE [LARGE SCALE GENOMIC DNA]</scope>
    <source>
        <strain evidence="2 3">DSM 22271</strain>
    </source>
</reference>
<keyword evidence="3" id="KW-1185">Reference proteome</keyword>
<comment type="caution">
    <text evidence="2">The sequence shown here is derived from an EMBL/GenBank/DDBJ whole genome shotgun (WGS) entry which is preliminary data.</text>
</comment>
<feature type="transmembrane region" description="Helical" evidence="1">
    <location>
        <begin position="7"/>
        <end position="32"/>
    </location>
</feature>
<keyword evidence="1" id="KW-1133">Transmembrane helix</keyword>
<organism evidence="2 3">
    <name type="scientific">Sphingopyxis bauzanensis</name>
    <dbReference type="NCBI Taxonomy" id="651663"/>
    <lineage>
        <taxon>Bacteria</taxon>
        <taxon>Pseudomonadati</taxon>
        <taxon>Pseudomonadota</taxon>
        <taxon>Alphaproteobacteria</taxon>
        <taxon>Sphingomonadales</taxon>
        <taxon>Sphingomonadaceae</taxon>
        <taxon>Sphingopyxis</taxon>
    </lineage>
</organism>
<gene>
    <name evidence="2" type="ORF">CDQ92_01580</name>
</gene>